<evidence type="ECO:0000256" key="1">
    <source>
        <dbReference type="SAM" id="MobiDB-lite"/>
    </source>
</evidence>
<name>A0AAN8CIM5_9TELE</name>
<comment type="caution">
    <text evidence="2">The sequence shown here is derived from an EMBL/GenBank/DDBJ whole genome shotgun (WGS) entry which is preliminary data.</text>
</comment>
<accession>A0AAN8CIM5</accession>
<dbReference type="EMBL" id="JAULUE010002050">
    <property type="protein sequence ID" value="KAK5904280.1"/>
    <property type="molecule type" value="Genomic_DNA"/>
</dbReference>
<gene>
    <name evidence="2" type="ORF">CesoFtcFv8_005860</name>
</gene>
<proteinExistence type="predicted"/>
<feature type="region of interest" description="Disordered" evidence="1">
    <location>
        <begin position="1"/>
        <end position="31"/>
    </location>
</feature>
<protein>
    <submittedName>
        <fullName evidence="2">Uncharacterized protein</fullName>
    </submittedName>
</protein>
<dbReference type="Proteomes" id="UP001335648">
    <property type="component" value="Unassembled WGS sequence"/>
</dbReference>
<dbReference type="AlphaFoldDB" id="A0AAN8CIM5"/>
<evidence type="ECO:0000313" key="2">
    <source>
        <dbReference type="EMBL" id="KAK5904280.1"/>
    </source>
</evidence>
<evidence type="ECO:0000313" key="3">
    <source>
        <dbReference type="Proteomes" id="UP001335648"/>
    </source>
</evidence>
<reference evidence="2 3" key="1">
    <citation type="journal article" date="2023" name="Mol. Biol. Evol.">
        <title>Genomics of Secondarily Temperate Adaptation in the Only Non-Antarctic Icefish.</title>
        <authorList>
            <person name="Rivera-Colon A.G."/>
            <person name="Rayamajhi N."/>
            <person name="Minhas B.F."/>
            <person name="Madrigal G."/>
            <person name="Bilyk K.T."/>
            <person name="Yoon V."/>
            <person name="Hune M."/>
            <person name="Gregory S."/>
            <person name="Cheng C.H.C."/>
            <person name="Catchen J.M."/>
        </authorList>
    </citation>
    <scope>NUCLEOTIDE SEQUENCE [LARGE SCALE GENOMIC DNA]</scope>
    <source>
        <strain evidence="2">JC2023a</strain>
    </source>
</reference>
<sequence>MRTTSYNGRRRDGPSHLSSLPRSTVPLRDAWGEERREESSLSLINIVSKGDQNGLCQQNTGLLLSREEREDGGGVMDHPIHHVILDVVKTHDRVKYSSS</sequence>
<organism evidence="2 3">
    <name type="scientific">Champsocephalus esox</name>
    <name type="common">pike icefish</name>
    <dbReference type="NCBI Taxonomy" id="159716"/>
    <lineage>
        <taxon>Eukaryota</taxon>
        <taxon>Metazoa</taxon>
        <taxon>Chordata</taxon>
        <taxon>Craniata</taxon>
        <taxon>Vertebrata</taxon>
        <taxon>Euteleostomi</taxon>
        <taxon>Actinopterygii</taxon>
        <taxon>Neopterygii</taxon>
        <taxon>Teleostei</taxon>
        <taxon>Neoteleostei</taxon>
        <taxon>Acanthomorphata</taxon>
        <taxon>Eupercaria</taxon>
        <taxon>Perciformes</taxon>
        <taxon>Notothenioidei</taxon>
        <taxon>Channichthyidae</taxon>
        <taxon>Champsocephalus</taxon>
    </lineage>
</organism>
<keyword evidence="3" id="KW-1185">Reference proteome</keyword>